<dbReference type="AlphaFoldDB" id="A0A1L9AYW0"/>
<organism evidence="2 3">
    <name type="scientific">Cystobacter ferrugineus</name>
    <dbReference type="NCBI Taxonomy" id="83449"/>
    <lineage>
        <taxon>Bacteria</taxon>
        <taxon>Pseudomonadati</taxon>
        <taxon>Myxococcota</taxon>
        <taxon>Myxococcia</taxon>
        <taxon>Myxococcales</taxon>
        <taxon>Cystobacterineae</taxon>
        <taxon>Archangiaceae</taxon>
        <taxon>Cystobacter</taxon>
    </lineage>
</organism>
<dbReference type="PANTHER" id="PTHR11786:SF0">
    <property type="entry name" value="ARYLAMINE N-ACETYLTRANSFERASE 4-RELATED"/>
    <property type="match status" value="1"/>
</dbReference>
<evidence type="ECO:0008006" key="4">
    <source>
        <dbReference type="Google" id="ProtNLM"/>
    </source>
</evidence>
<evidence type="ECO:0000313" key="3">
    <source>
        <dbReference type="Proteomes" id="UP000182229"/>
    </source>
</evidence>
<dbReference type="InterPro" id="IPR001447">
    <property type="entry name" value="Arylamine_N-AcTrfase"/>
</dbReference>
<dbReference type="GO" id="GO:0016407">
    <property type="term" value="F:acetyltransferase activity"/>
    <property type="evidence" value="ECO:0007669"/>
    <property type="project" value="InterPro"/>
</dbReference>
<sequence>MTLRALHRRHIETIPFENLDIHSRRPIVLDEAAFFEKIIRRRRGGFCYELNGLFAALLRALGFQVSYLSGRVSSDGARDTGPEFDHLLLEVTWQGSWLVDVGFGDAFAEPLPLAPGRWVSQEKMFHLEQRGEDDWALWQEQSTGRWRLLYGFSRVPRRLEEFSEMCLYHQTSPDSVFHKNRLCTRKTDTGRVTLSGTKLIITQQGQRLVRTLAVAEDVERALLEYFGIPRGALGGDAESSVLHSEAMFCRPRVSWATTHSQA</sequence>
<evidence type="ECO:0000313" key="2">
    <source>
        <dbReference type="EMBL" id="OJH35195.1"/>
    </source>
</evidence>
<comment type="similarity">
    <text evidence="1">Belongs to the arylamine N-acetyltransferase family.</text>
</comment>
<dbReference type="Gene3D" id="3.30.2140.10">
    <property type="entry name" value="Arylamine N-acetyltransferase"/>
    <property type="match status" value="1"/>
</dbReference>
<dbReference type="SUPFAM" id="SSF54001">
    <property type="entry name" value="Cysteine proteinases"/>
    <property type="match status" value="1"/>
</dbReference>
<protein>
    <recommendedName>
        <fullName evidence="4">Acetyltransferase</fullName>
    </recommendedName>
</protein>
<dbReference type="STRING" id="83449.BON30_39760"/>
<accession>A0A1L9AYW0</accession>
<dbReference type="PANTHER" id="PTHR11786">
    <property type="entry name" value="N-HYDROXYARYLAMINE O-ACETYLTRANSFERASE"/>
    <property type="match status" value="1"/>
</dbReference>
<name>A0A1L9AYW0_9BACT</name>
<dbReference type="EMBL" id="MPIN01000015">
    <property type="protein sequence ID" value="OJH35195.1"/>
    <property type="molecule type" value="Genomic_DNA"/>
</dbReference>
<gene>
    <name evidence="2" type="ORF">BON30_39760</name>
</gene>
<dbReference type="Proteomes" id="UP000182229">
    <property type="component" value="Unassembled WGS sequence"/>
</dbReference>
<comment type="caution">
    <text evidence="2">The sequence shown here is derived from an EMBL/GenBank/DDBJ whole genome shotgun (WGS) entry which is preliminary data.</text>
</comment>
<keyword evidence="3" id="KW-1185">Reference proteome</keyword>
<proteinExistence type="inferred from homology"/>
<dbReference type="InterPro" id="IPR038765">
    <property type="entry name" value="Papain-like_cys_pep_sf"/>
</dbReference>
<reference evidence="2 3" key="2">
    <citation type="submission" date="2016-12" db="EMBL/GenBank/DDBJ databases">
        <title>Draft Genome Sequence of Cystobacter ferrugineus Strain Cbfe23.</title>
        <authorList>
            <person name="Akbar S."/>
            <person name="Dowd S.E."/>
            <person name="Stevens D.C."/>
        </authorList>
    </citation>
    <scope>NUCLEOTIDE SEQUENCE [LARGE SCALE GENOMIC DNA]</scope>
    <source>
        <strain evidence="2 3">Cbfe23</strain>
    </source>
</reference>
<dbReference type="Gene3D" id="2.40.128.150">
    <property type="entry name" value="Cysteine proteinases"/>
    <property type="match status" value="1"/>
</dbReference>
<dbReference type="Pfam" id="PF00797">
    <property type="entry name" value="Acetyltransf_2"/>
    <property type="match status" value="1"/>
</dbReference>
<reference evidence="3" key="1">
    <citation type="submission" date="2016-11" db="EMBL/GenBank/DDBJ databases">
        <authorList>
            <person name="Shukria A."/>
            <person name="Stevens D.C."/>
        </authorList>
    </citation>
    <scope>NUCLEOTIDE SEQUENCE [LARGE SCALE GENOMIC DNA]</scope>
    <source>
        <strain evidence="3">Cbfe23</strain>
    </source>
</reference>
<evidence type="ECO:0000256" key="1">
    <source>
        <dbReference type="ARBA" id="ARBA00006547"/>
    </source>
</evidence>